<feature type="transmembrane region" description="Helical" evidence="1">
    <location>
        <begin position="74"/>
        <end position="92"/>
    </location>
</feature>
<proteinExistence type="predicted"/>
<evidence type="ECO:0000256" key="1">
    <source>
        <dbReference type="SAM" id="Phobius"/>
    </source>
</evidence>
<dbReference type="InParanoid" id="A0A0C3BKA4"/>
<keyword evidence="1" id="KW-0472">Membrane</keyword>
<protein>
    <submittedName>
        <fullName evidence="2">Uncharacterized protein</fullName>
    </submittedName>
</protein>
<keyword evidence="1" id="KW-1133">Transmembrane helix</keyword>
<dbReference type="AlphaFoldDB" id="A0A0C3BKA4"/>
<feature type="transmembrane region" description="Helical" evidence="1">
    <location>
        <begin position="112"/>
        <end position="136"/>
    </location>
</feature>
<keyword evidence="1" id="KW-0812">Transmembrane</keyword>
<dbReference type="HOGENOM" id="CLU_1670050_0_0_1"/>
<evidence type="ECO:0000313" key="3">
    <source>
        <dbReference type="Proteomes" id="UP000054166"/>
    </source>
</evidence>
<name>A0A0C3BKA4_PILCF</name>
<dbReference type="EMBL" id="KN832981">
    <property type="protein sequence ID" value="KIM86808.1"/>
    <property type="molecule type" value="Genomic_DNA"/>
</dbReference>
<evidence type="ECO:0000313" key="2">
    <source>
        <dbReference type="EMBL" id="KIM86808.1"/>
    </source>
</evidence>
<keyword evidence="3" id="KW-1185">Reference proteome</keyword>
<organism evidence="2 3">
    <name type="scientific">Piloderma croceum (strain F 1598)</name>
    <dbReference type="NCBI Taxonomy" id="765440"/>
    <lineage>
        <taxon>Eukaryota</taxon>
        <taxon>Fungi</taxon>
        <taxon>Dikarya</taxon>
        <taxon>Basidiomycota</taxon>
        <taxon>Agaricomycotina</taxon>
        <taxon>Agaricomycetes</taxon>
        <taxon>Agaricomycetidae</taxon>
        <taxon>Atheliales</taxon>
        <taxon>Atheliaceae</taxon>
        <taxon>Piloderma</taxon>
    </lineage>
</organism>
<accession>A0A0C3BKA4</accession>
<dbReference type="OrthoDB" id="5399848at2759"/>
<dbReference type="Proteomes" id="UP000054166">
    <property type="component" value="Unassembled WGS sequence"/>
</dbReference>
<feature type="transmembrane region" description="Helical" evidence="1">
    <location>
        <begin position="26"/>
        <end position="44"/>
    </location>
</feature>
<reference evidence="2 3" key="1">
    <citation type="submission" date="2014-04" db="EMBL/GenBank/DDBJ databases">
        <authorList>
            <consortium name="DOE Joint Genome Institute"/>
            <person name="Kuo A."/>
            <person name="Tarkka M."/>
            <person name="Buscot F."/>
            <person name="Kohler A."/>
            <person name="Nagy L.G."/>
            <person name="Floudas D."/>
            <person name="Copeland A."/>
            <person name="Barry K.W."/>
            <person name="Cichocki N."/>
            <person name="Veneault-Fourrey C."/>
            <person name="LaButti K."/>
            <person name="Lindquist E.A."/>
            <person name="Lipzen A."/>
            <person name="Lundell T."/>
            <person name="Morin E."/>
            <person name="Murat C."/>
            <person name="Sun H."/>
            <person name="Tunlid A."/>
            <person name="Henrissat B."/>
            <person name="Grigoriev I.V."/>
            <person name="Hibbett D.S."/>
            <person name="Martin F."/>
            <person name="Nordberg H.P."/>
            <person name="Cantor M.N."/>
            <person name="Hua S.X."/>
        </authorList>
    </citation>
    <scope>NUCLEOTIDE SEQUENCE [LARGE SCALE GENOMIC DNA]</scope>
    <source>
        <strain evidence="2 3">F 1598</strain>
    </source>
</reference>
<reference evidence="3" key="2">
    <citation type="submission" date="2015-01" db="EMBL/GenBank/DDBJ databases">
        <title>Evolutionary Origins and Diversification of the Mycorrhizal Mutualists.</title>
        <authorList>
            <consortium name="DOE Joint Genome Institute"/>
            <consortium name="Mycorrhizal Genomics Consortium"/>
            <person name="Kohler A."/>
            <person name="Kuo A."/>
            <person name="Nagy L.G."/>
            <person name="Floudas D."/>
            <person name="Copeland A."/>
            <person name="Barry K.W."/>
            <person name="Cichocki N."/>
            <person name="Veneault-Fourrey C."/>
            <person name="LaButti K."/>
            <person name="Lindquist E.A."/>
            <person name="Lipzen A."/>
            <person name="Lundell T."/>
            <person name="Morin E."/>
            <person name="Murat C."/>
            <person name="Riley R."/>
            <person name="Ohm R."/>
            <person name="Sun H."/>
            <person name="Tunlid A."/>
            <person name="Henrissat B."/>
            <person name="Grigoriev I.V."/>
            <person name="Hibbett D.S."/>
            <person name="Martin F."/>
        </authorList>
    </citation>
    <scope>NUCLEOTIDE SEQUENCE [LARGE SCALE GENOMIC DNA]</scope>
    <source>
        <strain evidence="3">F 1598</strain>
    </source>
</reference>
<sequence>MVLVVATIGMTVVVLARNIIDHLGMGLIPVVILCFVLVFVGLWYENKGCSRPLSAVSDFSDMPQKHNLIVLQPFFMYWILNIVFQSIKVVRIQQLNQLDPGKKSRYPSSDQLLNNAVILGCYVAFLFIEGFVFVLSRRPAEPAYYRPELSKLNKIATV</sequence>
<gene>
    <name evidence="2" type="ORF">PILCRDRAFT_317054</name>
</gene>